<dbReference type="EMBL" id="BMAT01011255">
    <property type="protein sequence ID" value="GFR68997.1"/>
    <property type="molecule type" value="Genomic_DNA"/>
</dbReference>
<dbReference type="AlphaFoldDB" id="A0AAV4F6Z5"/>
<feature type="compositionally biased region" description="Polar residues" evidence="1">
    <location>
        <begin position="56"/>
        <end position="67"/>
    </location>
</feature>
<feature type="region of interest" description="Disordered" evidence="1">
    <location>
        <begin position="43"/>
        <end position="81"/>
    </location>
</feature>
<feature type="non-terminal residue" evidence="2">
    <location>
        <position position="1"/>
    </location>
</feature>
<accession>A0AAV4F6Z5</accession>
<evidence type="ECO:0000256" key="1">
    <source>
        <dbReference type="SAM" id="MobiDB-lite"/>
    </source>
</evidence>
<gene>
    <name evidence="2" type="ORF">ElyMa_005619200</name>
</gene>
<keyword evidence="3" id="KW-1185">Reference proteome</keyword>
<evidence type="ECO:0000313" key="2">
    <source>
        <dbReference type="EMBL" id="GFR68997.1"/>
    </source>
</evidence>
<reference evidence="2 3" key="1">
    <citation type="journal article" date="2021" name="Elife">
        <title>Chloroplast acquisition without the gene transfer in kleptoplastic sea slugs, Plakobranchus ocellatus.</title>
        <authorList>
            <person name="Maeda T."/>
            <person name="Takahashi S."/>
            <person name="Yoshida T."/>
            <person name="Shimamura S."/>
            <person name="Takaki Y."/>
            <person name="Nagai Y."/>
            <person name="Toyoda A."/>
            <person name="Suzuki Y."/>
            <person name="Arimoto A."/>
            <person name="Ishii H."/>
            <person name="Satoh N."/>
            <person name="Nishiyama T."/>
            <person name="Hasebe M."/>
            <person name="Maruyama T."/>
            <person name="Minagawa J."/>
            <person name="Obokata J."/>
            <person name="Shigenobu S."/>
        </authorList>
    </citation>
    <scope>NUCLEOTIDE SEQUENCE [LARGE SCALE GENOMIC DNA]</scope>
</reference>
<sequence>VGELRKMWINCFPKAVTKCVVVGIEPATAGSQVRRPNHRATLLHKRKESEQHEDSTPSTTINKTPQKNAAKRSGRRKEKIQ</sequence>
<comment type="caution">
    <text evidence="2">The sequence shown here is derived from an EMBL/GenBank/DDBJ whole genome shotgun (WGS) entry which is preliminary data.</text>
</comment>
<dbReference type="Proteomes" id="UP000762676">
    <property type="component" value="Unassembled WGS sequence"/>
</dbReference>
<evidence type="ECO:0000313" key="3">
    <source>
        <dbReference type="Proteomes" id="UP000762676"/>
    </source>
</evidence>
<proteinExistence type="predicted"/>
<name>A0AAV4F6Z5_9GAST</name>
<feature type="compositionally biased region" description="Basic residues" evidence="1">
    <location>
        <begin position="69"/>
        <end position="81"/>
    </location>
</feature>
<organism evidence="2 3">
    <name type="scientific">Elysia marginata</name>
    <dbReference type="NCBI Taxonomy" id="1093978"/>
    <lineage>
        <taxon>Eukaryota</taxon>
        <taxon>Metazoa</taxon>
        <taxon>Spiralia</taxon>
        <taxon>Lophotrochozoa</taxon>
        <taxon>Mollusca</taxon>
        <taxon>Gastropoda</taxon>
        <taxon>Heterobranchia</taxon>
        <taxon>Euthyneura</taxon>
        <taxon>Panpulmonata</taxon>
        <taxon>Sacoglossa</taxon>
        <taxon>Placobranchoidea</taxon>
        <taxon>Plakobranchidae</taxon>
        <taxon>Elysia</taxon>
    </lineage>
</organism>
<protein>
    <submittedName>
        <fullName evidence="2">Uncharacterized protein</fullName>
    </submittedName>
</protein>